<dbReference type="Proteomes" id="UP000821845">
    <property type="component" value="Chromosome 7"/>
</dbReference>
<reference evidence="1" key="1">
    <citation type="submission" date="2020-05" db="EMBL/GenBank/DDBJ databases">
        <title>Large-scale comparative analyses of tick genomes elucidate their genetic diversity and vector capacities.</title>
        <authorList>
            <person name="Jia N."/>
            <person name="Wang J."/>
            <person name="Shi W."/>
            <person name="Du L."/>
            <person name="Sun Y."/>
            <person name="Zhan W."/>
            <person name="Jiang J."/>
            <person name="Wang Q."/>
            <person name="Zhang B."/>
            <person name="Ji P."/>
            <person name="Sakyi L.B."/>
            <person name="Cui X."/>
            <person name="Yuan T."/>
            <person name="Jiang B."/>
            <person name="Yang W."/>
            <person name="Lam T.T.-Y."/>
            <person name="Chang Q."/>
            <person name="Ding S."/>
            <person name="Wang X."/>
            <person name="Zhu J."/>
            <person name="Ruan X."/>
            <person name="Zhao L."/>
            <person name="Wei J."/>
            <person name="Que T."/>
            <person name="Du C."/>
            <person name="Cheng J."/>
            <person name="Dai P."/>
            <person name="Han X."/>
            <person name="Huang E."/>
            <person name="Gao Y."/>
            <person name="Liu J."/>
            <person name="Shao H."/>
            <person name="Ye R."/>
            <person name="Li L."/>
            <person name="Wei W."/>
            <person name="Wang X."/>
            <person name="Wang C."/>
            <person name="Yang T."/>
            <person name="Huo Q."/>
            <person name="Li W."/>
            <person name="Guo W."/>
            <person name="Chen H."/>
            <person name="Zhou L."/>
            <person name="Ni X."/>
            <person name="Tian J."/>
            <person name="Zhou Y."/>
            <person name="Sheng Y."/>
            <person name="Liu T."/>
            <person name="Pan Y."/>
            <person name="Xia L."/>
            <person name="Li J."/>
            <person name="Zhao F."/>
            <person name="Cao W."/>
        </authorList>
    </citation>
    <scope>NUCLEOTIDE SEQUENCE</scope>
    <source>
        <strain evidence="1">Hyas-2018</strain>
    </source>
</reference>
<evidence type="ECO:0000313" key="2">
    <source>
        <dbReference type="Proteomes" id="UP000821845"/>
    </source>
</evidence>
<gene>
    <name evidence="1" type="ORF">HPB50_021207</name>
</gene>
<proteinExistence type="predicted"/>
<organism evidence="1 2">
    <name type="scientific">Hyalomma asiaticum</name>
    <name type="common">Tick</name>
    <dbReference type="NCBI Taxonomy" id="266040"/>
    <lineage>
        <taxon>Eukaryota</taxon>
        <taxon>Metazoa</taxon>
        <taxon>Ecdysozoa</taxon>
        <taxon>Arthropoda</taxon>
        <taxon>Chelicerata</taxon>
        <taxon>Arachnida</taxon>
        <taxon>Acari</taxon>
        <taxon>Parasitiformes</taxon>
        <taxon>Ixodida</taxon>
        <taxon>Ixodoidea</taxon>
        <taxon>Ixodidae</taxon>
        <taxon>Hyalomminae</taxon>
        <taxon>Hyalomma</taxon>
    </lineage>
</organism>
<dbReference type="EMBL" id="CM023487">
    <property type="protein sequence ID" value="KAH6926692.1"/>
    <property type="molecule type" value="Genomic_DNA"/>
</dbReference>
<accession>A0ACB7S0L6</accession>
<name>A0ACB7S0L6_HYAAI</name>
<protein>
    <submittedName>
        <fullName evidence="1">Uncharacterized protein</fullName>
    </submittedName>
</protein>
<keyword evidence="2" id="KW-1185">Reference proteome</keyword>
<comment type="caution">
    <text evidence="1">The sequence shown here is derived from an EMBL/GenBank/DDBJ whole genome shotgun (WGS) entry which is preliminary data.</text>
</comment>
<evidence type="ECO:0000313" key="1">
    <source>
        <dbReference type="EMBL" id="KAH6926692.1"/>
    </source>
</evidence>
<sequence length="148" mass="15628">MLGGQELQGIVSLDEKAANPEQVQLGPVGEVSGVAAVHFTPIPQGDVNSQADEQAGEARESDPEEKSTAEAVLQKPFKVDMSAGDGPLYYKNGFAQPSQALFLLPGSGLWASAGTVSIVGRVQCRTRSKLKITASKEKGRDKCARSRT</sequence>